<keyword evidence="10" id="KW-1185">Reference proteome</keyword>
<dbReference type="PANTHER" id="PTHR47254">
    <property type="entry name" value="CELL WALL MANNOPROTEIN CIS3-RELATED"/>
    <property type="match status" value="1"/>
</dbReference>
<dbReference type="Pfam" id="PF22799">
    <property type="entry name" value="PIR1-like_C"/>
    <property type="match status" value="1"/>
</dbReference>
<evidence type="ECO:0000256" key="2">
    <source>
        <dbReference type="ARBA" id="ARBA00022512"/>
    </source>
</evidence>
<protein>
    <recommendedName>
        <fullName evidence="8">Cell wall mannoprotein PIR1-like C-terminal domain-containing protein</fullName>
    </recommendedName>
</protein>
<evidence type="ECO:0000256" key="7">
    <source>
        <dbReference type="SAM" id="SignalP"/>
    </source>
</evidence>
<evidence type="ECO:0000313" key="10">
    <source>
        <dbReference type="Proteomes" id="UP000800200"/>
    </source>
</evidence>
<dbReference type="InterPro" id="IPR051153">
    <property type="entry name" value="Yeast_CWMannoprotein_PIR"/>
</dbReference>
<keyword evidence="2" id="KW-0134">Cell wall</keyword>
<gene>
    <name evidence="9" type="ORF">K469DRAFT_723016</name>
</gene>
<evidence type="ECO:0000259" key="8">
    <source>
        <dbReference type="Pfam" id="PF22799"/>
    </source>
</evidence>
<dbReference type="PROSITE" id="PS51257">
    <property type="entry name" value="PROKAR_LIPOPROTEIN"/>
    <property type="match status" value="1"/>
</dbReference>
<proteinExistence type="inferred from homology"/>
<dbReference type="OrthoDB" id="5415592at2759"/>
<evidence type="ECO:0000256" key="3">
    <source>
        <dbReference type="ARBA" id="ARBA00022525"/>
    </source>
</evidence>
<dbReference type="EMBL" id="ML994619">
    <property type="protein sequence ID" value="KAF2190149.1"/>
    <property type="molecule type" value="Genomic_DNA"/>
</dbReference>
<comment type="subcellular location">
    <subcellularLocation>
        <location evidence="1">Secreted</location>
        <location evidence="1">Cell wall</location>
    </subcellularLocation>
</comment>
<keyword evidence="4 7" id="KW-0732">Signal</keyword>
<reference evidence="9" key="1">
    <citation type="journal article" date="2020" name="Stud. Mycol.">
        <title>101 Dothideomycetes genomes: a test case for predicting lifestyles and emergence of pathogens.</title>
        <authorList>
            <person name="Haridas S."/>
            <person name="Albert R."/>
            <person name="Binder M."/>
            <person name="Bloem J."/>
            <person name="Labutti K."/>
            <person name="Salamov A."/>
            <person name="Andreopoulos B."/>
            <person name="Baker S."/>
            <person name="Barry K."/>
            <person name="Bills G."/>
            <person name="Bluhm B."/>
            <person name="Cannon C."/>
            <person name="Castanera R."/>
            <person name="Culley D."/>
            <person name="Daum C."/>
            <person name="Ezra D."/>
            <person name="Gonzalez J."/>
            <person name="Henrissat B."/>
            <person name="Kuo A."/>
            <person name="Liang C."/>
            <person name="Lipzen A."/>
            <person name="Lutzoni F."/>
            <person name="Magnuson J."/>
            <person name="Mondo S."/>
            <person name="Nolan M."/>
            <person name="Ohm R."/>
            <person name="Pangilinan J."/>
            <person name="Park H.-J."/>
            <person name="Ramirez L."/>
            <person name="Alfaro M."/>
            <person name="Sun H."/>
            <person name="Tritt A."/>
            <person name="Yoshinaga Y."/>
            <person name="Zwiers L.-H."/>
            <person name="Turgeon B."/>
            <person name="Goodwin S."/>
            <person name="Spatafora J."/>
            <person name="Crous P."/>
            <person name="Grigoriev I."/>
        </authorList>
    </citation>
    <scope>NUCLEOTIDE SEQUENCE</scope>
    <source>
        <strain evidence="9">CBS 207.26</strain>
    </source>
</reference>
<evidence type="ECO:0000313" key="9">
    <source>
        <dbReference type="EMBL" id="KAF2190149.1"/>
    </source>
</evidence>
<sequence>MKAANILLPLSLVASCFAQAVPEGIAPDEPSPPGCQKTYDGNFTIGTMLVPFKKFRRAEALKQTSEGLLIVTLEDGILHDSLARTGAIVANYQFQFDGPPQAGSIYTGGFSVCKNNSLALGGSTVFWRCQSGEFYNIYDRNIAVQCEPANIVINPNQDSSSSSSLAPSATPRSSLASMSGGVSSEASATASVSNPRNGTVTLSPSSASGSGGVSAGITRVPAATGAQASTTASAASSGGAVPTRVPRRDTFGAVIGILGAALIL</sequence>
<dbReference type="GO" id="GO:0031505">
    <property type="term" value="P:fungal-type cell wall organization"/>
    <property type="evidence" value="ECO:0007669"/>
    <property type="project" value="TreeGrafter"/>
</dbReference>
<evidence type="ECO:0000256" key="6">
    <source>
        <dbReference type="SAM" id="MobiDB-lite"/>
    </source>
</evidence>
<dbReference type="AlphaFoldDB" id="A0A6A6EHS0"/>
<evidence type="ECO:0000256" key="5">
    <source>
        <dbReference type="ARBA" id="ARBA00038219"/>
    </source>
</evidence>
<keyword evidence="3" id="KW-0964">Secreted</keyword>
<dbReference type="GO" id="GO:0005199">
    <property type="term" value="F:structural constituent of cell wall"/>
    <property type="evidence" value="ECO:0007669"/>
    <property type="project" value="TreeGrafter"/>
</dbReference>
<feature type="region of interest" description="Disordered" evidence="6">
    <location>
        <begin position="156"/>
        <end position="214"/>
    </location>
</feature>
<feature type="signal peptide" evidence="7">
    <location>
        <begin position="1"/>
        <end position="18"/>
    </location>
</feature>
<dbReference type="GO" id="GO:0009277">
    <property type="term" value="C:fungal-type cell wall"/>
    <property type="evidence" value="ECO:0007669"/>
    <property type="project" value="TreeGrafter"/>
</dbReference>
<name>A0A6A6EHS0_9PEZI</name>
<dbReference type="Proteomes" id="UP000800200">
    <property type="component" value="Unassembled WGS sequence"/>
</dbReference>
<accession>A0A6A6EHS0</accession>
<dbReference type="PANTHER" id="PTHR47254:SF1">
    <property type="entry name" value="CELL WALL MANNOPROTEIN CIS3-RELATED"/>
    <property type="match status" value="1"/>
</dbReference>
<dbReference type="InterPro" id="IPR054508">
    <property type="entry name" value="PIR1-like_C"/>
</dbReference>
<comment type="similarity">
    <text evidence="5">Belongs to the PIR protein family.</text>
</comment>
<feature type="domain" description="Cell wall mannoprotein PIR1-like C-terminal" evidence="8">
    <location>
        <begin position="76"/>
        <end position="148"/>
    </location>
</feature>
<evidence type="ECO:0000256" key="4">
    <source>
        <dbReference type="ARBA" id="ARBA00022729"/>
    </source>
</evidence>
<organism evidence="9 10">
    <name type="scientific">Zopfia rhizophila CBS 207.26</name>
    <dbReference type="NCBI Taxonomy" id="1314779"/>
    <lineage>
        <taxon>Eukaryota</taxon>
        <taxon>Fungi</taxon>
        <taxon>Dikarya</taxon>
        <taxon>Ascomycota</taxon>
        <taxon>Pezizomycotina</taxon>
        <taxon>Dothideomycetes</taxon>
        <taxon>Dothideomycetes incertae sedis</taxon>
        <taxon>Zopfiaceae</taxon>
        <taxon>Zopfia</taxon>
    </lineage>
</organism>
<evidence type="ECO:0000256" key="1">
    <source>
        <dbReference type="ARBA" id="ARBA00004191"/>
    </source>
</evidence>
<feature type="compositionally biased region" description="Low complexity" evidence="6">
    <location>
        <begin position="159"/>
        <end position="193"/>
    </location>
</feature>
<feature type="chain" id="PRO_5025519994" description="Cell wall mannoprotein PIR1-like C-terminal domain-containing protein" evidence="7">
    <location>
        <begin position="19"/>
        <end position="264"/>
    </location>
</feature>